<dbReference type="AlphaFoldDB" id="A0AAJ0DGX3"/>
<proteinExistence type="predicted"/>
<gene>
    <name evidence="2" type="ORF">LTR09_005392</name>
</gene>
<evidence type="ECO:0000313" key="3">
    <source>
        <dbReference type="Proteomes" id="UP001271007"/>
    </source>
</evidence>
<evidence type="ECO:0008006" key="4">
    <source>
        <dbReference type="Google" id="ProtNLM"/>
    </source>
</evidence>
<keyword evidence="3" id="KW-1185">Reference proteome</keyword>
<dbReference type="EMBL" id="JAWDJX010000015">
    <property type="protein sequence ID" value="KAK3053648.1"/>
    <property type="molecule type" value="Genomic_DNA"/>
</dbReference>
<evidence type="ECO:0000313" key="2">
    <source>
        <dbReference type="EMBL" id="KAK3053648.1"/>
    </source>
</evidence>
<dbReference type="Proteomes" id="UP001271007">
    <property type="component" value="Unassembled WGS sequence"/>
</dbReference>
<name>A0AAJ0DGX3_9PEZI</name>
<sequence length="345" mass="38924">MPSATTATTKVDLKIDNTPQPKDYLTTIPSELHHEIIGYLFATHTPSIPSGLVTPSPPTYSPTLHQYHDFDALAATSRTLRAEVMTWARLFLGRHRAITNHDGEMWDRIDSVLSAKSQQNALRGAFGLFGWADRHCVFCGRWGGRKAILMNGINCCKVCDDREWPEKIEMKEAMREFDLAEHQLLPHEHECGRLLVKHPGGLPQLRYGRYTSSNTLTTMFLKPEVTALATLTHGDLKEHFAKREATREERRLKCEAKKAAEAAKQAREAAELVAYEANAKEVIEMFFHLQGQTTERLGVYAEAINYYEEVNGVAQAGLSVMEEYGGNFTEMMRLIEQEQQSVLDG</sequence>
<comment type="caution">
    <text evidence="2">The sequence shown here is derived from an EMBL/GenBank/DDBJ whole genome shotgun (WGS) entry which is preliminary data.</text>
</comment>
<keyword evidence="1" id="KW-0175">Coiled coil</keyword>
<reference evidence="2" key="1">
    <citation type="submission" date="2023-04" db="EMBL/GenBank/DDBJ databases">
        <title>Black Yeasts Isolated from many extreme environments.</title>
        <authorList>
            <person name="Coleine C."/>
            <person name="Stajich J.E."/>
            <person name="Selbmann L."/>
        </authorList>
    </citation>
    <scope>NUCLEOTIDE SEQUENCE</scope>
    <source>
        <strain evidence="2">CCFEE 5312</strain>
    </source>
</reference>
<organism evidence="2 3">
    <name type="scientific">Extremus antarcticus</name>
    <dbReference type="NCBI Taxonomy" id="702011"/>
    <lineage>
        <taxon>Eukaryota</taxon>
        <taxon>Fungi</taxon>
        <taxon>Dikarya</taxon>
        <taxon>Ascomycota</taxon>
        <taxon>Pezizomycotina</taxon>
        <taxon>Dothideomycetes</taxon>
        <taxon>Dothideomycetidae</taxon>
        <taxon>Mycosphaerellales</taxon>
        <taxon>Extremaceae</taxon>
        <taxon>Extremus</taxon>
    </lineage>
</organism>
<protein>
    <recommendedName>
        <fullName evidence="4">F-box domain-containing protein</fullName>
    </recommendedName>
</protein>
<evidence type="ECO:0000256" key="1">
    <source>
        <dbReference type="SAM" id="Coils"/>
    </source>
</evidence>
<accession>A0AAJ0DGX3</accession>
<feature type="coiled-coil region" evidence="1">
    <location>
        <begin position="242"/>
        <end position="269"/>
    </location>
</feature>